<proteinExistence type="predicted"/>
<organism evidence="8 9">
    <name type="scientific">Lichenibacterium ramalinae</name>
    <dbReference type="NCBI Taxonomy" id="2316527"/>
    <lineage>
        <taxon>Bacteria</taxon>
        <taxon>Pseudomonadati</taxon>
        <taxon>Pseudomonadota</taxon>
        <taxon>Alphaproteobacteria</taxon>
        <taxon>Hyphomicrobiales</taxon>
        <taxon>Lichenihabitantaceae</taxon>
        <taxon>Lichenibacterium</taxon>
    </lineage>
</organism>
<reference evidence="8 9" key="2">
    <citation type="submission" date="2019-02" db="EMBL/GenBank/DDBJ databases">
        <title>'Lichenibacterium ramalinii' gen. nov. sp. nov., 'Lichenibacterium minor' gen. nov. sp. nov.</title>
        <authorList>
            <person name="Pankratov T."/>
        </authorList>
    </citation>
    <scope>NUCLEOTIDE SEQUENCE [LARGE SCALE GENOMIC DNA]</scope>
    <source>
        <strain evidence="8 9">RmlP001</strain>
    </source>
</reference>
<dbReference type="Pfam" id="PF01061">
    <property type="entry name" value="ABC2_membrane"/>
    <property type="match status" value="1"/>
</dbReference>
<feature type="region of interest" description="Disordered" evidence="5">
    <location>
        <begin position="1"/>
        <end position="26"/>
    </location>
</feature>
<comment type="subcellular location">
    <subcellularLocation>
        <location evidence="1">Membrane</location>
        <topology evidence="1">Multi-pass membrane protein</topology>
    </subcellularLocation>
</comment>
<dbReference type="InterPro" id="IPR013525">
    <property type="entry name" value="ABC2_TM"/>
</dbReference>
<feature type="domain" description="ABC-2 type transporter transmembrane" evidence="7">
    <location>
        <begin position="58"/>
        <end position="254"/>
    </location>
</feature>
<evidence type="ECO:0000313" key="9">
    <source>
        <dbReference type="Proteomes" id="UP000289411"/>
    </source>
</evidence>
<dbReference type="EMBL" id="QYBC01000005">
    <property type="protein sequence ID" value="RYB06074.1"/>
    <property type="molecule type" value="Genomic_DNA"/>
</dbReference>
<accession>A0A4Q2RE06</accession>
<evidence type="ECO:0000313" key="8">
    <source>
        <dbReference type="EMBL" id="RYB06074.1"/>
    </source>
</evidence>
<evidence type="ECO:0000256" key="2">
    <source>
        <dbReference type="ARBA" id="ARBA00022692"/>
    </source>
</evidence>
<dbReference type="PANTHER" id="PTHR43229">
    <property type="entry name" value="NODULATION PROTEIN J"/>
    <property type="match status" value="1"/>
</dbReference>
<evidence type="ECO:0000256" key="5">
    <source>
        <dbReference type="SAM" id="MobiDB-lite"/>
    </source>
</evidence>
<feature type="transmembrane region" description="Helical" evidence="6">
    <location>
        <begin position="174"/>
        <end position="200"/>
    </location>
</feature>
<dbReference type="InterPro" id="IPR051784">
    <property type="entry name" value="Nod_factor_ABC_transporter"/>
</dbReference>
<keyword evidence="4 6" id="KW-0472">Membrane</keyword>
<feature type="transmembrane region" description="Helical" evidence="6">
    <location>
        <begin position="139"/>
        <end position="168"/>
    </location>
</feature>
<keyword evidence="2 6" id="KW-0812">Transmembrane</keyword>
<comment type="caution">
    <text evidence="8">The sequence shown here is derived from an EMBL/GenBank/DDBJ whole genome shotgun (WGS) entry which is preliminary data.</text>
</comment>
<dbReference type="PANTHER" id="PTHR43229:SF2">
    <property type="entry name" value="NODULATION PROTEIN J"/>
    <property type="match status" value="1"/>
</dbReference>
<dbReference type="AlphaFoldDB" id="A0A4Q2RE06"/>
<dbReference type="GO" id="GO:0140359">
    <property type="term" value="F:ABC-type transporter activity"/>
    <property type="evidence" value="ECO:0007669"/>
    <property type="project" value="InterPro"/>
</dbReference>
<evidence type="ECO:0000256" key="1">
    <source>
        <dbReference type="ARBA" id="ARBA00004141"/>
    </source>
</evidence>
<evidence type="ECO:0000256" key="4">
    <source>
        <dbReference type="ARBA" id="ARBA00023136"/>
    </source>
</evidence>
<evidence type="ECO:0000259" key="7">
    <source>
        <dbReference type="Pfam" id="PF01061"/>
    </source>
</evidence>
<dbReference type="GO" id="GO:0016020">
    <property type="term" value="C:membrane"/>
    <property type="evidence" value="ECO:0007669"/>
    <property type="project" value="UniProtKB-SubCell"/>
</dbReference>
<reference evidence="8 9" key="1">
    <citation type="submission" date="2018-09" db="EMBL/GenBank/DDBJ databases">
        <authorList>
            <person name="Grouzdev D.S."/>
            <person name="Krutkina M.S."/>
        </authorList>
    </citation>
    <scope>NUCLEOTIDE SEQUENCE [LARGE SCALE GENOMIC DNA]</scope>
    <source>
        <strain evidence="8 9">RmlP001</strain>
    </source>
</reference>
<feature type="transmembrane region" description="Helical" evidence="6">
    <location>
        <begin position="263"/>
        <end position="286"/>
    </location>
</feature>
<evidence type="ECO:0000256" key="6">
    <source>
        <dbReference type="SAM" id="Phobius"/>
    </source>
</evidence>
<gene>
    <name evidence="8" type="ORF">D3272_07740</name>
</gene>
<dbReference type="OrthoDB" id="9786643at2"/>
<keyword evidence="3 6" id="KW-1133">Transmembrane helix</keyword>
<name>A0A4Q2RE06_9HYPH</name>
<protein>
    <submittedName>
        <fullName evidence="8">ABC transporter permease</fullName>
    </submittedName>
</protein>
<keyword evidence="9" id="KW-1185">Reference proteome</keyword>
<sequence>MPRARPGPPRRATGRRRDAAPSEGAPVSRLAFSPARVGAMVARYSYLLRGSWPRLLDLMYWPTVQLVTWGFIQRFVGGAAAAGGPQGKLAVGAGTLIGAVMLWDVLFRGQLGFSLSFLEEMHSRNVGNLFMSPLRPLEFVASLMVMSLVRLALGVVPVTGLAVLFFGFNLWGLGLALGFFFANLLLTSWSVGLVVSGFLLRHGLGAEELAWSFMFLLLPLCCVYYPVAVLPGWLQPVSWALPPTYVFEGLRAVLNDGVVRTDLMVEALAINACLFAAATLAFLWFLRASRAAGTLLQMGE</sequence>
<dbReference type="Proteomes" id="UP000289411">
    <property type="component" value="Unassembled WGS sequence"/>
</dbReference>
<feature type="transmembrane region" description="Helical" evidence="6">
    <location>
        <begin position="212"/>
        <end position="234"/>
    </location>
</feature>
<evidence type="ECO:0000256" key="3">
    <source>
        <dbReference type="ARBA" id="ARBA00022989"/>
    </source>
</evidence>